<dbReference type="OrthoDB" id="5616307at2"/>
<gene>
    <name evidence="2" type="ORF">GPAL_1421</name>
</gene>
<dbReference type="RefSeq" id="WP_006010354.1">
    <property type="nucleotide sequence ID" value="NZ_BAEQ01000023.1"/>
</dbReference>
<dbReference type="AlphaFoldDB" id="K6ZHD3"/>
<sequence length="115" mass="13110">MNIQQLVQAMTPQIYENLRTAVEIGKWPDGNPLTEEQKSNSLQAVLMYQARVEQSEQHMTIGRNGEVVQKSRSQLKKEFDKALGKKASHDTTKETAEQSSTHDIHTIARFKQDDI</sequence>
<accession>K6ZHD3</accession>
<evidence type="ECO:0000313" key="3">
    <source>
        <dbReference type="Proteomes" id="UP000006251"/>
    </source>
</evidence>
<dbReference type="InterPro" id="IPR009749">
    <property type="entry name" value="DUF1315"/>
</dbReference>
<feature type="region of interest" description="Disordered" evidence="1">
    <location>
        <begin position="81"/>
        <end position="115"/>
    </location>
</feature>
<evidence type="ECO:0000256" key="1">
    <source>
        <dbReference type="SAM" id="MobiDB-lite"/>
    </source>
</evidence>
<keyword evidence="3" id="KW-1185">Reference proteome</keyword>
<dbReference type="Pfam" id="PF07023">
    <property type="entry name" value="DUF1315"/>
    <property type="match status" value="1"/>
</dbReference>
<evidence type="ECO:0008006" key="4">
    <source>
        <dbReference type="Google" id="ProtNLM"/>
    </source>
</evidence>
<name>K6ZHD3_9ALTE</name>
<dbReference type="EMBL" id="BAEQ01000023">
    <property type="protein sequence ID" value="GAC28293.1"/>
    <property type="molecule type" value="Genomic_DNA"/>
</dbReference>
<proteinExistence type="predicted"/>
<organism evidence="2 3">
    <name type="scientific">Brumicola pallidula DSM 14239 = ACAM 615</name>
    <dbReference type="NCBI Taxonomy" id="1121922"/>
    <lineage>
        <taxon>Bacteria</taxon>
        <taxon>Pseudomonadati</taxon>
        <taxon>Pseudomonadota</taxon>
        <taxon>Gammaproteobacteria</taxon>
        <taxon>Alteromonadales</taxon>
        <taxon>Alteromonadaceae</taxon>
        <taxon>Brumicola</taxon>
    </lineage>
</organism>
<evidence type="ECO:0000313" key="2">
    <source>
        <dbReference type="EMBL" id="GAC28293.1"/>
    </source>
</evidence>
<protein>
    <recommendedName>
        <fullName evidence="4">DUF1315 domain-containing protein</fullName>
    </recommendedName>
</protein>
<comment type="caution">
    <text evidence="2">The sequence shown here is derived from an EMBL/GenBank/DDBJ whole genome shotgun (WGS) entry which is preliminary data.</text>
</comment>
<dbReference type="Proteomes" id="UP000006251">
    <property type="component" value="Unassembled WGS sequence"/>
</dbReference>
<reference evidence="3" key="1">
    <citation type="journal article" date="2014" name="Environ. Microbiol.">
        <title>Comparative genomics of the marine bacterial genus Glaciecola reveals the high degree of genomic diversity and genomic characteristic for cold adaptation.</title>
        <authorList>
            <person name="Qin Q.L."/>
            <person name="Xie B.B."/>
            <person name="Yu Y."/>
            <person name="Shu Y.L."/>
            <person name="Rong J.C."/>
            <person name="Zhang Y.J."/>
            <person name="Zhao D.L."/>
            <person name="Chen X.L."/>
            <person name="Zhang X.Y."/>
            <person name="Chen B."/>
            <person name="Zhou B.C."/>
            <person name="Zhang Y.Z."/>
        </authorList>
    </citation>
    <scope>NUCLEOTIDE SEQUENCE [LARGE SCALE GENOMIC DNA]</scope>
    <source>
        <strain evidence="3">ACAM 615</strain>
    </source>
</reference>
<dbReference type="STRING" id="1121922.GCA_000428905_00728"/>